<evidence type="ECO:0000313" key="2">
    <source>
        <dbReference type="Proteomes" id="UP000237105"/>
    </source>
</evidence>
<sequence>MDFEPRASLLPDSQPQVPIKSITVFNVLHPFKLMVSALINEYLIPETCEPVFELVKKLERRIGLDIVVSTCLLNNPIAGSFG</sequence>
<dbReference type="Proteomes" id="UP000237105">
    <property type="component" value="Unassembled WGS sequence"/>
</dbReference>
<reference evidence="2" key="1">
    <citation type="submission" date="2016-06" db="EMBL/GenBank/DDBJ databases">
        <title>Parallel loss of symbiosis genes in relatives of nitrogen-fixing non-legume Parasponia.</title>
        <authorList>
            <person name="Van Velzen R."/>
            <person name="Holmer R."/>
            <person name="Bu F."/>
            <person name="Rutten L."/>
            <person name="Van Zeijl A."/>
            <person name="Liu W."/>
            <person name="Santuari L."/>
            <person name="Cao Q."/>
            <person name="Sharma T."/>
            <person name="Shen D."/>
            <person name="Roswanjaya Y."/>
            <person name="Wardhani T."/>
            <person name="Kalhor M.S."/>
            <person name="Jansen J."/>
            <person name="Van den Hoogen J."/>
            <person name="Gungor B."/>
            <person name="Hartog M."/>
            <person name="Hontelez J."/>
            <person name="Verver J."/>
            <person name="Yang W.-C."/>
            <person name="Schijlen E."/>
            <person name="Repin R."/>
            <person name="Schilthuizen M."/>
            <person name="Schranz E."/>
            <person name="Heidstra R."/>
            <person name="Miyata K."/>
            <person name="Fedorova E."/>
            <person name="Kohlen W."/>
            <person name="Bisseling T."/>
            <person name="Smit S."/>
            <person name="Geurts R."/>
        </authorList>
    </citation>
    <scope>NUCLEOTIDE SEQUENCE [LARGE SCALE GENOMIC DNA]</scope>
    <source>
        <strain evidence="2">cv. WU1-14</strain>
    </source>
</reference>
<protein>
    <submittedName>
        <fullName evidence="1">Uncharacterized protein</fullName>
    </submittedName>
</protein>
<dbReference type="OrthoDB" id="10299998at2759"/>
<accession>A0A2P5DPZ5</accession>
<proteinExistence type="predicted"/>
<keyword evidence="2" id="KW-1185">Reference proteome</keyword>
<organism evidence="1 2">
    <name type="scientific">Parasponia andersonii</name>
    <name type="common">Sponia andersonii</name>
    <dbReference type="NCBI Taxonomy" id="3476"/>
    <lineage>
        <taxon>Eukaryota</taxon>
        <taxon>Viridiplantae</taxon>
        <taxon>Streptophyta</taxon>
        <taxon>Embryophyta</taxon>
        <taxon>Tracheophyta</taxon>
        <taxon>Spermatophyta</taxon>
        <taxon>Magnoliopsida</taxon>
        <taxon>eudicotyledons</taxon>
        <taxon>Gunneridae</taxon>
        <taxon>Pentapetalae</taxon>
        <taxon>rosids</taxon>
        <taxon>fabids</taxon>
        <taxon>Rosales</taxon>
        <taxon>Cannabaceae</taxon>
        <taxon>Parasponia</taxon>
    </lineage>
</organism>
<dbReference type="EMBL" id="JXTB01000024">
    <property type="protein sequence ID" value="PON75372.1"/>
    <property type="molecule type" value="Genomic_DNA"/>
</dbReference>
<name>A0A2P5DPZ5_PARAD</name>
<comment type="caution">
    <text evidence="1">The sequence shown here is derived from an EMBL/GenBank/DDBJ whole genome shotgun (WGS) entry which is preliminary data.</text>
</comment>
<gene>
    <name evidence="1" type="ORF">PanWU01x14_043390</name>
</gene>
<dbReference type="AlphaFoldDB" id="A0A2P5DPZ5"/>
<evidence type="ECO:0000313" key="1">
    <source>
        <dbReference type="EMBL" id="PON75372.1"/>
    </source>
</evidence>